<dbReference type="SUPFAM" id="SSF54523">
    <property type="entry name" value="Pili subunits"/>
    <property type="match status" value="1"/>
</dbReference>
<dbReference type="InterPro" id="IPR012902">
    <property type="entry name" value="N_methyl_site"/>
</dbReference>
<proteinExistence type="predicted"/>
<evidence type="ECO:0000313" key="2">
    <source>
        <dbReference type="EMBL" id="MBM6820619.1"/>
    </source>
</evidence>
<feature type="transmembrane region" description="Helical" evidence="1">
    <location>
        <begin position="6"/>
        <end position="27"/>
    </location>
</feature>
<dbReference type="Gene3D" id="3.30.700.10">
    <property type="entry name" value="Glycoprotein, Type 4 Pilin"/>
    <property type="match status" value="1"/>
</dbReference>
<dbReference type="InterPro" id="IPR045584">
    <property type="entry name" value="Pilin-like"/>
</dbReference>
<dbReference type="RefSeq" id="WP_148323131.1">
    <property type="nucleotide sequence ID" value="NZ_JACJLL010000136.1"/>
</dbReference>
<dbReference type="Pfam" id="PF07963">
    <property type="entry name" value="N_methyl"/>
    <property type="match status" value="1"/>
</dbReference>
<dbReference type="NCBIfam" id="TIGR02532">
    <property type="entry name" value="IV_pilin_GFxxxE"/>
    <property type="match status" value="1"/>
</dbReference>
<accession>A0ABS2FJT6</accession>
<keyword evidence="1" id="KW-0812">Transmembrane</keyword>
<protein>
    <submittedName>
        <fullName evidence="2">Prepilin-type N-terminal cleavage/methylation domain-containing protein</fullName>
    </submittedName>
</protein>
<name>A0ABS2FJT6_9CLOT</name>
<evidence type="ECO:0000313" key="3">
    <source>
        <dbReference type="Proteomes" id="UP000767334"/>
    </source>
</evidence>
<keyword evidence="3" id="KW-1185">Reference proteome</keyword>
<dbReference type="Proteomes" id="UP000767334">
    <property type="component" value="Unassembled WGS sequence"/>
</dbReference>
<reference evidence="2 3" key="1">
    <citation type="journal article" date="2021" name="Sci. Rep.">
        <title>The distribution of antibiotic resistance genes in chicken gut microbiota commensals.</title>
        <authorList>
            <person name="Juricova H."/>
            <person name="Matiasovicova J."/>
            <person name="Kubasova T."/>
            <person name="Cejkova D."/>
            <person name="Rychlik I."/>
        </authorList>
    </citation>
    <scope>NUCLEOTIDE SEQUENCE [LARGE SCALE GENOMIC DNA]</scope>
    <source>
        <strain evidence="2 3">An435</strain>
    </source>
</reference>
<sequence>MKRGYTLIELIIVLAIIAILMLPTLNISKYYREVAGRVKGKSIINEVSNLISYSKYYCRHYNSYGLIEVNSSEGKIIFKDTEGKSKVIKTITLEDGFKFTSNNSLSINKIGHIQSDTIRIIDKEGKVYKVTISTGVDTVNIYEGE</sequence>
<keyword evidence="1" id="KW-1133">Transmembrane helix</keyword>
<evidence type="ECO:0000256" key="1">
    <source>
        <dbReference type="SAM" id="Phobius"/>
    </source>
</evidence>
<dbReference type="EMBL" id="JACJLL010000136">
    <property type="protein sequence ID" value="MBM6820619.1"/>
    <property type="molecule type" value="Genomic_DNA"/>
</dbReference>
<keyword evidence="1" id="KW-0472">Membrane</keyword>
<comment type="caution">
    <text evidence="2">The sequence shown here is derived from an EMBL/GenBank/DDBJ whole genome shotgun (WGS) entry which is preliminary data.</text>
</comment>
<organism evidence="2 3">
    <name type="scientific">Clostridium saudiense</name>
    <dbReference type="NCBI Taxonomy" id="1414720"/>
    <lineage>
        <taxon>Bacteria</taxon>
        <taxon>Bacillati</taxon>
        <taxon>Bacillota</taxon>
        <taxon>Clostridia</taxon>
        <taxon>Eubacteriales</taxon>
        <taxon>Clostridiaceae</taxon>
        <taxon>Clostridium</taxon>
    </lineage>
</organism>
<gene>
    <name evidence="2" type="ORF">H6A19_14985</name>
</gene>